<gene>
    <name evidence="2" type="ORF">CGL51_02940</name>
    <name evidence="3" type="ORF">CGL52_09125</name>
</gene>
<dbReference type="Proteomes" id="UP000256877">
    <property type="component" value="Unassembled WGS sequence"/>
</dbReference>
<dbReference type="GO" id="GO:0009307">
    <property type="term" value="P:DNA restriction-modification system"/>
    <property type="evidence" value="ECO:0007669"/>
    <property type="project" value="InterPro"/>
</dbReference>
<dbReference type="AlphaFoldDB" id="A0A371R1V7"/>
<sequence>MGARFERFVLDLLPAIGLIPKATRFKVYREGVEVGEVDIVAVDEKGETYAIEVKAGRVDISGIRQAYTNAKILGARPMVIARGYADEGARQLARELGVEVILLPDYFFLSIDDLYVAFTNALARFVTAVVSVYTNLSENEIEAIRECKDMQCICQKINCEALFERLPKEAKNLEIILLAVQLRNLLPLLCAKATNI</sequence>
<proteinExistence type="predicted"/>
<dbReference type="InterPro" id="IPR011335">
    <property type="entry name" value="Restrct_endonuc-II-like"/>
</dbReference>
<dbReference type="EMBL" id="NMUE01000006">
    <property type="protein sequence ID" value="RFA97419.1"/>
    <property type="molecule type" value="Genomic_DNA"/>
</dbReference>
<evidence type="ECO:0000259" key="1">
    <source>
        <dbReference type="Pfam" id="PF04471"/>
    </source>
</evidence>
<dbReference type="PANTHER" id="PTHR34314:SF6">
    <property type="entry name" value="DUF3782 DOMAIN-CONTAINING PROTEIN"/>
    <property type="match status" value="1"/>
</dbReference>
<feature type="domain" description="Restriction endonuclease type IV Mrr" evidence="1">
    <location>
        <begin position="2"/>
        <end position="103"/>
    </location>
</feature>
<organism evidence="3 4">
    <name type="scientific">Pyrobaculum aerophilum</name>
    <dbReference type="NCBI Taxonomy" id="13773"/>
    <lineage>
        <taxon>Archaea</taxon>
        <taxon>Thermoproteota</taxon>
        <taxon>Thermoprotei</taxon>
        <taxon>Thermoproteales</taxon>
        <taxon>Thermoproteaceae</taxon>
        <taxon>Pyrobaculum</taxon>
    </lineage>
</organism>
<dbReference type="EMBL" id="NMUF01000026">
    <property type="protein sequence ID" value="RFA97480.1"/>
    <property type="molecule type" value="Genomic_DNA"/>
</dbReference>
<dbReference type="InterPro" id="IPR011856">
    <property type="entry name" value="tRNA_endonuc-like_dom_sf"/>
</dbReference>
<reference evidence="4 5" key="1">
    <citation type="submission" date="2017-07" db="EMBL/GenBank/DDBJ databases">
        <title>Draft genome sequence of aerobic hyperthermophilic archaea, Pyrobaculum aerophilum YKB31 and YKB32.</title>
        <authorList>
            <person name="Mochizuki T."/>
            <person name="Berliner A.J."/>
            <person name="Yoshida-Takashima Y."/>
            <person name="Takaki Y."/>
            <person name="Nunoura T."/>
            <person name="Takai K."/>
        </authorList>
    </citation>
    <scope>NUCLEOTIDE SEQUENCE [LARGE SCALE GENOMIC DNA]</scope>
    <source>
        <strain evidence="2 5">YKB31</strain>
        <strain evidence="3 4">YKB32</strain>
    </source>
</reference>
<comment type="caution">
    <text evidence="3">The sequence shown here is derived from an EMBL/GenBank/DDBJ whole genome shotgun (WGS) entry which is preliminary data.</text>
</comment>
<dbReference type="GO" id="GO:0003677">
    <property type="term" value="F:DNA binding"/>
    <property type="evidence" value="ECO:0007669"/>
    <property type="project" value="InterPro"/>
</dbReference>
<evidence type="ECO:0000313" key="3">
    <source>
        <dbReference type="EMBL" id="RFA97480.1"/>
    </source>
</evidence>
<evidence type="ECO:0000313" key="4">
    <source>
        <dbReference type="Proteomes" id="UP000256877"/>
    </source>
</evidence>
<dbReference type="SUPFAM" id="SSF52980">
    <property type="entry name" value="Restriction endonuclease-like"/>
    <property type="match status" value="1"/>
</dbReference>
<name>A0A371R1V7_9CREN</name>
<dbReference type="InterPro" id="IPR007560">
    <property type="entry name" value="Restrct_endonuc_IV_Mrr"/>
</dbReference>
<keyword evidence="3" id="KW-0540">Nuclease</keyword>
<dbReference type="Pfam" id="PF04471">
    <property type="entry name" value="Mrr_cat"/>
    <property type="match status" value="1"/>
</dbReference>
<protein>
    <submittedName>
        <fullName evidence="3">Endonuclease</fullName>
    </submittedName>
</protein>
<dbReference type="OrthoDB" id="31513at2157"/>
<keyword evidence="3" id="KW-0378">Hydrolase</keyword>
<evidence type="ECO:0000313" key="5">
    <source>
        <dbReference type="Proteomes" id="UP000257123"/>
    </source>
</evidence>
<dbReference type="Gene3D" id="3.40.1350.10">
    <property type="match status" value="1"/>
</dbReference>
<dbReference type="RefSeq" id="WP_116420634.1">
    <property type="nucleotide sequence ID" value="NZ_NMUE01000006.1"/>
</dbReference>
<dbReference type="PANTHER" id="PTHR34314">
    <property type="entry name" value="CRENARCHAEAL PROTEIN, PUTATIVE-RELATED"/>
    <property type="match status" value="1"/>
</dbReference>
<dbReference type="Proteomes" id="UP000257123">
    <property type="component" value="Unassembled WGS sequence"/>
</dbReference>
<accession>A0A371R1V7</accession>
<keyword evidence="3" id="KW-0255">Endonuclease</keyword>
<dbReference type="GO" id="GO:0004519">
    <property type="term" value="F:endonuclease activity"/>
    <property type="evidence" value="ECO:0007669"/>
    <property type="project" value="UniProtKB-KW"/>
</dbReference>
<evidence type="ECO:0000313" key="2">
    <source>
        <dbReference type="EMBL" id="RFA97419.1"/>
    </source>
</evidence>